<reference evidence="2" key="2">
    <citation type="submission" date="2020-05" db="EMBL/GenBank/DDBJ databases">
        <authorList>
            <person name="Kim H.-S."/>
            <person name="Proctor R.H."/>
            <person name="Brown D.W."/>
        </authorList>
    </citation>
    <scope>NUCLEOTIDE SEQUENCE</scope>
    <source>
        <strain evidence="2">NRRL 45417</strain>
    </source>
</reference>
<dbReference type="EMBL" id="JABFAI010000483">
    <property type="protein sequence ID" value="KAF4943879.1"/>
    <property type="molecule type" value="Genomic_DNA"/>
</dbReference>
<feature type="domain" description="DUF6594" evidence="1">
    <location>
        <begin position="17"/>
        <end position="172"/>
    </location>
</feature>
<dbReference type="Pfam" id="PF20237">
    <property type="entry name" value="DUF6594"/>
    <property type="match status" value="1"/>
</dbReference>
<protein>
    <recommendedName>
        <fullName evidence="1">DUF6594 domain-containing protein</fullName>
    </recommendedName>
</protein>
<dbReference type="AlphaFoldDB" id="A0A8H4WNC1"/>
<dbReference type="OrthoDB" id="3533814at2759"/>
<name>A0A8H4WNC1_9HYPO</name>
<dbReference type="Proteomes" id="UP000604273">
    <property type="component" value="Unassembled WGS sequence"/>
</dbReference>
<dbReference type="InterPro" id="IPR046529">
    <property type="entry name" value="DUF6594"/>
</dbReference>
<proteinExistence type="predicted"/>
<comment type="caution">
    <text evidence="2">The sequence shown here is derived from an EMBL/GenBank/DDBJ whole genome shotgun (WGS) entry which is preliminary data.</text>
</comment>
<sequence>MKHTYPETIVEDHRQGYPRLASFLTLDRNFSILKRYDFLHMRSLLDLQDQLSELQDQLKTCDDFDRVQLGLCSRRQDGNDTRRNLLQRIRTTLEVYDNAVQDYNNMLRLPEAQPGQRQNVENWVLGNKPLVRSESTCFLNMSTDTDYIALGVPDKSDRSALESTLELMLRTFPSIGRRAILH</sequence>
<evidence type="ECO:0000313" key="2">
    <source>
        <dbReference type="EMBL" id="KAF4943879.1"/>
    </source>
</evidence>
<keyword evidence="3" id="KW-1185">Reference proteome</keyword>
<dbReference type="PANTHER" id="PTHR34502:SF5">
    <property type="entry name" value="DUF6594 DOMAIN-CONTAINING PROTEIN"/>
    <property type="match status" value="1"/>
</dbReference>
<accession>A0A8H4WNC1</accession>
<reference evidence="2" key="1">
    <citation type="journal article" date="2020" name="BMC Genomics">
        <title>Correction to: Identification and distribution of gene clusters required for synthesis of sphingolipid metabolism inhibitors in diverse species of the filamentous fungus Fusarium.</title>
        <authorList>
            <person name="Kim H.S."/>
            <person name="Lohmar J.M."/>
            <person name="Busman M."/>
            <person name="Brown D.W."/>
            <person name="Naumann T.A."/>
            <person name="Divon H.H."/>
            <person name="Lysoe E."/>
            <person name="Uhlig S."/>
            <person name="Proctor R.H."/>
        </authorList>
    </citation>
    <scope>NUCLEOTIDE SEQUENCE</scope>
    <source>
        <strain evidence="2">NRRL 45417</strain>
    </source>
</reference>
<dbReference type="PANTHER" id="PTHR34502">
    <property type="entry name" value="DUF6594 DOMAIN-CONTAINING PROTEIN-RELATED"/>
    <property type="match status" value="1"/>
</dbReference>
<evidence type="ECO:0000313" key="3">
    <source>
        <dbReference type="Proteomes" id="UP000604273"/>
    </source>
</evidence>
<organism evidence="2 3">
    <name type="scientific">Fusarium gaditjirri</name>
    <dbReference type="NCBI Taxonomy" id="282569"/>
    <lineage>
        <taxon>Eukaryota</taxon>
        <taxon>Fungi</taxon>
        <taxon>Dikarya</taxon>
        <taxon>Ascomycota</taxon>
        <taxon>Pezizomycotina</taxon>
        <taxon>Sordariomycetes</taxon>
        <taxon>Hypocreomycetidae</taxon>
        <taxon>Hypocreales</taxon>
        <taxon>Nectriaceae</taxon>
        <taxon>Fusarium</taxon>
        <taxon>Fusarium nisikadoi species complex</taxon>
    </lineage>
</organism>
<evidence type="ECO:0000259" key="1">
    <source>
        <dbReference type="Pfam" id="PF20237"/>
    </source>
</evidence>
<gene>
    <name evidence="2" type="ORF">FGADI_13095</name>
</gene>